<proteinExistence type="predicted"/>
<dbReference type="InterPro" id="IPR024072">
    <property type="entry name" value="DHFR-like_dom_sf"/>
</dbReference>
<organism evidence="1 2">
    <name type="scientific">Paenibacillus sabinae T27</name>
    <dbReference type="NCBI Taxonomy" id="1268072"/>
    <lineage>
        <taxon>Bacteria</taxon>
        <taxon>Bacillati</taxon>
        <taxon>Bacillota</taxon>
        <taxon>Bacilli</taxon>
        <taxon>Bacillales</taxon>
        <taxon>Paenibacillaceae</taxon>
        <taxon>Paenibacillus</taxon>
    </lineage>
</organism>
<dbReference type="PATRIC" id="fig|1268072.3.peg.4867"/>
<sequence>MRKIVVFNNVSVDGFYAGHSGEIDWFIHDPEVSQAASRID</sequence>
<gene>
    <name evidence="1" type="ORF">PSAB_23590</name>
</gene>
<evidence type="ECO:0000313" key="2">
    <source>
        <dbReference type="Proteomes" id="UP000019772"/>
    </source>
</evidence>
<dbReference type="STRING" id="1268072.PSAB_23590"/>
<evidence type="ECO:0008006" key="3">
    <source>
        <dbReference type="Google" id="ProtNLM"/>
    </source>
</evidence>
<keyword evidence="2" id="KW-1185">Reference proteome</keyword>
<dbReference type="EMBL" id="CP004078">
    <property type="protein sequence ID" value="AHV99605.1"/>
    <property type="molecule type" value="Genomic_DNA"/>
</dbReference>
<name>X4ZT24_9BACL</name>
<dbReference type="Gene3D" id="3.40.430.10">
    <property type="entry name" value="Dihydrofolate Reductase, subunit A"/>
    <property type="match status" value="1"/>
</dbReference>
<dbReference type="KEGG" id="psab:PSAB_23590"/>
<reference evidence="1 2" key="1">
    <citation type="journal article" date="2014" name="PLoS Genet.">
        <title>Comparative Genomic Analysis of N2-Fixing and Non-N2-Fixing Paenibacillus spp.: Organization, Evolution and Expression of the Nitrogen Fixation Genes.</title>
        <authorList>
            <person name="Xie J.B."/>
            <person name="Du Z."/>
            <person name="Bai L."/>
            <person name="Tian C."/>
            <person name="Zhang Y."/>
            <person name="Xie J.Y."/>
            <person name="Wang T."/>
            <person name="Liu X."/>
            <person name="Chen X."/>
            <person name="Cheng Q."/>
            <person name="Chen S."/>
            <person name="Li J."/>
        </authorList>
    </citation>
    <scope>NUCLEOTIDE SEQUENCE [LARGE SCALE GENOMIC DNA]</scope>
    <source>
        <strain evidence="1 2">T27</strain>
    </source>
</reference>
<dbReference type="AlphaFoldDB" id="X4ZT24"/>
<dbReference type="Proteomes" id="UP000019772">
    <property type="component" value="Chromosome"/>
</dbReference>
<evidence type="ECO:0000313" key="1">
    <source>
        <dbReference type="EMBL" id="AHV99605.1"/>
    </source>
</evidence>
<dbReference type="HOGENOM" id="CLU_3293548_0_0_9"/>
<accession>X4ZT24</accession>
<dbReference type="RefSeq" id="WP_264370885.1">
    <property type="nucleotide sequence ID" value="NZ_CP004078.1"/>
</dbReference>
<protein>
    <recommendedName>
        <fullName evidence="3">Dihydrofolate reductase</fullName>
    </recommendedName>
</protein>